<dbReference type="PANTHER" id="PTHR21646:SF16">
    <property type="entry name" value="U4_U6.U5 TRI-SNRNP-ASSOCIATED PROTEIN 2"/>
    <property type="match status" value="1"/>
</dbReference>
<feature type="domain" description="UBP-type" evidence="13">
    <location>
        <begin position="84"/>
        <end position="181"/>
    </location>
</feature>
<keyword evidence="15" id="KW-1185">Reference proteome</keyword>
<dbReference type="InterPro" id="IPR028889">
    <property type="entry name" value="USP"/>
</dbReference>
<feature type="compositionally biased region" description="Polar residues" evidence="11">
    <location>
        <begin position="31"/>
        <end position="40"/>
    </location>
</feature>
<comment type="caution">
    <text evidence="14">The sequence shown here is derived from an EMBL/GenBank/DDBJ whole genome shotgun (WGS) entry which is preliminary data.</text>
</comment>
<dbReference type="GO" id="GO:0016579">
    <property type="term" value="P:protein deubiquitination"/>
    <property type="evidence" value="ECO:0007669"/>
    <property type="project" value="InterPro"/>
</dbReference>
<dbReference type="FunFam" id="3.30.40.10:FF:000068">
    <property type="entry name" value="U4/U6.U5 tri-snRNP-associated protein 2"/>
    <property type="match status" value="1"/>
</dbReference>
<dbReference type="InterPro" id="IPR038765">
    <property type="entry name" value="Papain-like_cys_pep_sf"/>
</dbReference>
<evidence type="ECO:0000256" key="4">
    <source>
        <dbReference type="ARBA" id="ARBA00022723"/>
    </source>
</evidence>
<protein>
    <submittedName>
        <fullName evidence="14">Cysteine proteinase</fullName>
    </submittedName>
</protein>
<evidence type="ECO:0000259" key="13">
    <source>
        <dbReference type="PROSITE" id="PS50271"/>
    </source>
</evidence>
<name>A0AAN6Q854_9PEZI</name>
<dbReference type="InterPro" id="IPR033809">
    <property type="entry name" value="USP39"/>
</dbReference>
<dbReference type="InterPro" id="IPR001607">
    <property type="entry name" value="Znf_UBP"/>
</dbReference>
<evidence type="ECO:0000256" key="3">
    <source>
        <dbReference type="ARBA" id="ARBA00022664"/>
    </source>
</evidence>
<dbReference type="AlphaFoldDB" id="A0AAN6Q854"/>
<proteinExistence type="inferred from homology"/>
<dbReference type="Gene3D" id="3.90.70.10">
    <property type="entry name" value="Cysteine proteinases"/>
    <property type="match status" value="1"/>
</dbReference>
<dbReference type="SUPFAM" id="SSF57850">
    <property type="entry name" value="RING/U-box"/>
    <property type="match status" value="1"/>
</dbReference>
<keyword evidence="7" id="KW-0862">Zinc</keyword>
<organism evidence="14 15">
    <name type="scientific">Parathielavia hyrcaniae</name>
    <dbReference type="NCBI Taxonomy" id="113614"/>
    <lineage>
        <taxon>Eukaryota</taxon>
        <taxon>Fungi</taxon>
        <taxon>Dikarya</taxon>
        <taxon>Ascomycota</taxon>
        <taxon>Pezizomycotina</taxon>
        <taxon>Sordariomycetes</taxon>
        <taxon>Sordariomycetidae</taxon>
        <taxon>Sordariales</taxon>
        <taxon>Chaetomiaceae</taxon>
        <taxon>Parathielavia</taxon>
    </lineage>
</organism>
<evidence type="ECO:0000256" key="11">
    <source>
        <dbReference type="SAM" id="MobiDB-lite"/>
    </source>
</evidence>
<evidence type="ECO:0000256" key="6">
    <source>
        <dbReference type="ARBA" id="ARBA00022771"/>
    </source>
</evidence>
<keyword evidence="9" id="KW-0539">Nucleus</keyword>
<feature type="domain" description="USP" evidence="12">
    <location>
        <begin position="206"/>
        <end position="537"/>
    </location>
</feature>
<gene>
    <name evidence="14" type="ORF">N658DRAFT_465740</name>
</gene>
<dbReference type="PROSITE" id="PS50235">
    <property type="entry name" value="USP_3"/>
    <property type="match status" value="1"/>
</dbReference>
<evidence type="ECO:0000256" key="8">
    <source>
        <dbReference type="ARBA" id="ARBA00023187"/>
    </source>
</evidence>
<dbReference type="SMART" id="SM00290">
    <property type="entry name" value="ZnF_UBP"/>
    <property type="match status" value="1"/>
</dbReference>
<dbReference type="EMBL" id="MU863627">
    <property type="protein sequence ID" value="KAK4103969.1"/>
    <property type="molecule type" value="Genomic_DNA"/>
</dbReference>
<evidence type="ECO:0000256" key="1">
    <source>
        <dbReference type="ARBA" id="ARBA00004123"/>
    </source>
</evidence>
<keyword evidence="8" id="KW-0508">mRNA splicing</keyword>
<dbReference type="GO" id="GO:0004843">
    <property type="term" value="F:cysteine-type deubiquitinase activity"/>
    <property type="evidence" value="ECO:0007669"/>
    <property type="project" value="InterPro"/>
</dbReference>
<dbReference type="GO" id="GO:0008270">
    <property type="term" value="F:zinc ion binding"/>
    <property type="evidence" value="ECO:0007669"/>
    <property type="project" value="UniProtKB-KW"/>
</dbReference>
<keyword evidence="4" id="KW-0479">Metal-binding</keyword>
<evidence type="ECO:0000256" key="9">
    <source>
        <dbReference type="ARBA" id="ARBA00023242"/>
    </source>
</evidence>
<reference evidence="14" key="2">
    <citation type="submission" date="2023-05" db="EMBL/GenBank/DDBJ databases">
        <authorList>
            <consortium name="Lawrence Berkeley National Laboratory"/>
            <person name="Steindorff A."/>
            <person name="Hensen N."/>
            <person name="Bonometti L."/>
            <person name="Westerberg I."/>
            <person name="Brannstrom I.O."/>
            <person name="Guillou S."/>
            <person name="Cros-Aarteil S."/>
            <person name="Calhoun S."/>
            <person name="Haridas S."/>
            <person name="Kuo A."/>
            <person name="Mondo S."/>
            <person name="Pangilinan J."/>
            <person name="Riley R."/>
            <person name="Labutti K."/>
            <person name="Andreopoulos B."/>
            <person name="Lipzen A."/>
            <person name="Chen C."/>
            <person name="Yanf M."/>
            <person name="Daum C."/>
            <person name="Ng V."/>
            <person name="Clum A."/>
            <person name="Ohm R."/>
            <person name="Martin F."/>
            <person name="Silar P."/>
            <person name="Natvig D."/>
            <person name="Lalanne C."/>
            <person name="Gautier V."/>
            <person name="Ament-Velasquez S.L."/>
            <person name="Kruys A."/>
            <person name="Hutchinson M.I."/>
            <person name="Powell A.J."/>
            <person name="Barry K."/>
            <person name="Miller A.N."/>
            <person name="Grigoriev I.V."/>
            <person name="Debuchy R."/>
            <person name="Gladieux P."/>
            <person name="Thoren M.H."/>
            <person name="Johannesson H."/>
        </authorList>
    </citation>
    <scope>NUCLEOTIDE SEQUENCE</scope>
    <source>
        <strain evidence="14">CBS 757.83</strain>
    </source>
</reference>
<feature type="region of interest" description="Disordered" evidence="11">
    <location>
        <begin position="1"/>
        <end position="77"/>
    </location>
</feature>
<dbReference type="Pfam" id="PF02148">
    <property type="entry name" value="zf-UBP"/>
    <property type="match status" value="1"/>
</dbReference>
<keyword evidence="6 10" id="KW-0863">Zinc-finger</keyword>
<keyword evidence="3" id="KW-0507">mRNA processing</keyword>
<dbReference type="SUPFAM" id="SSF54001">
    <property type="entry name" value="Cysteine proteinases"/>
    <property type="match status" value="1"/>
</dbReference>
<dbReference type="InterPro" id="IPR050185">
    <property type="entry name" value="Ub_carboxyl-term_hydrolase"/>
</dbReference>
<evidence type="ECO:0000313" key="14">
    <source>
        <dbReference type="EMBL" id="KAK4103969.1"/>
    </source>
</evidence>
<dbReference type="Pfam" id="PF00443">
    <property type="entry name" value="UCH"/>
    <property type="match status" value="1"/>
</dbReference>
<dbReference type="GO" id="GO:0005681">
    <property type="term" value="C:spliceosomal complex"/>
    <property type="evidence" value="ECO:0007669"/>
    <property type="project" value="UniProtKB-KW"/>
</dbReference>
<evidence type="ECO:0000256" key="2">
    <source>
        <dbReference type="ARBA" id="ARBA00009085"/>
    </source>
</evidence>
<evidence type="ECO:0000259" key="12">
    <source>
        <dbReference type="PROSITE" id="PS50235"/>
    </source>
</evidence>
<feature type="compositionally biased region" description="Acidic residues" evidence="11">
    <location>
        <begin position="54"/>
        <end position="70"/>
    </location>
</feature>
<evidence type="ECO:0000256" key="10">
    <source>
        <dbReference type="PROSITE-ProRule" id="PRU00502"/>
    </source>
</evidence>
<dbReference type="GO" id="GO:0000245">
    <property type="term" value="P:spliceosomal complex assembly"/>
    <property type="evidence" value="ECO:0007669"/>
    <property type="project" value="InterPro"/>
</dbReference>
<comment type="similarity">
    <text evidence="2">Belongs to the peptidase C19 family.</text>
</comment>
<dbReference type="PROSITE" id="PS50271">
    <property type="entry name" value="ZF_UBP"/>
    <property type="match status" value="1"/>
</dbReference>
<sequence>MSKRHASEAVEDLSGHESPASKRSRFDDYNKSLTPASVNDTGDEHPTPAHENGVAEDGDSAGEFEEDELEEKAPIRQSAPTAGYDDLYLDTIDRNVLDFDFEKLCSVTLSNINVYACLVCGKYYQGRGPKSHAYFHALEEDHHVFINMSTQKVYVLPEGYEVKSKSLDDIKYVSDPRYTRQEVAELDRKPRKSWTLSGKEYTPGFVGMNNIKENDYLNVIVQALTHVSPLRNYFLLEDFTSAPELVKRTSILFRKIWNPRAFKSHVSPHELLQEISLRSNKRFTLTAQSDPVEFLSWYLNHLHLGLGGSKTKPGSSPVQRIFQGKLKVESQAITARTDAAQDRLRFEEAADVRVDLARFLLLTLDLPPAPLFQDEQERNIIPQVALTTLLSKYNGVTAQELNAQRKRYRLMHPLPPFLVFHVKRFSRNKFVAERNPTIVTFDPHGLDVAPYVEPSREEGQGGQPILYDLVANVVHEAVRAKEDVADSAVGEERKTWKVQLRDKATDEWVVAQDLFVDSIRSELLYLGESYLQVWERRRGPEPKGNRRG</sequence>
<reference evidence="14" key="1">
    <citation type="journal article" date="2023" name="Mol. Phylogenet. Evol.">
        <title>Genome-scale phylogeny and comparative genomics of the fungal order Sordariales.</title>
        <authorList>
            <person name="Hensen N."/>
            <person name="Bonometti L."/>
            <person name="Westerberg I."/>
            <person name="Brannstrom I.O."/>
            <person name="Guillou S."/>
            <person name="Cros-Aarteil S."/>
            <person name="Calhoun S."/>
            <person name="Haridas S."/>
            <person name="Kuo A."/>
            <person name="Mondo S."/>
            <person name="Pangilinan J."/>
            <person name="Riley R."/>
            <person name="LaButti K."/>
            <person name="Andreopoulos B."/>
            <person name="Lipzen A."/>
            <person name="Chen C."/>
            <person name="Yan M."/>
            <person name="Daum C."/>
            <person name="Ng V."/>
            <person name="Clum A."/>
            <person name="Steindorff A."/>
            <person name="Ohm R.A."/>
            <person name="Martin F."/>
            <person name="Silar P."/>
            <person name="Natvig D.O."/>
            <person name="Lalanne C."/>
            <person name="Gautier V."/>
            <person name="Ament-Velasquez S.L."/>
            <person name="Kruys A."/>
            <person name="Hutchinson M.I."/>
            <person name="Powell A.J."/>
            <person name="Barry K."/>
            <person name="Miller A.N."/>
            <person name="Grigoriev I.V."/>
            <person name="Debuchy R."/>
            <person name="Gladieux P."/>
            <person name="Hiltunen Thoren M."/>
            <person name="Johannesson H."/>
        </authorList>
    </citation>
    <scope>NUCLEOTIDE SEQUENCE</scope>
    <source>
        <strain evidence="14">CBS 757.83</strain>
    </source>
</reference>
<dbReference type="InterPro" id="IPR001394">
    <property type="entry name" value="Peptidase_C19_UCH"/>
</dbReference>
<keyword evidence="5" id="KW-0747">Spliceosome</keyword>
<dbReference type="PANTHER" id="PTHR21646">
    <property type="entry name" value="UBIQUITIN CARBOXYL-TERMINAL HYDROLASE"/>
    <property type="match status" value="1"/>
</dbReference>
<dbReference type="InterPro" id="IPR013083">
    <property type="entry name" value="Znf_RING/FYVE/PHD"/>
</dbReference>
<comment type="subcellular location">
    <subcellularLocation>
        <location evidence="1">Nucleus</location>
    </subcellularLocation>
</comment>
<dbReference type="Gene3D" id="3.30.40.10">
    <property type="entry name" value="Zinc/RING finger domain, C3HC4 (zinc finger)"/>
    <property type="match status" value="1"/>
</dbReference>
<dbReference type="CDD" id="cd02669">
    <property type="entry name" value="Peptidase_C19M"/>
    <property type="match status" value="1"/>
</dbReference>
<accession>A0AAN6Q854</accession>
<evidence type="ECO:0000256" key="7">
    <source>
        <dbReference type="ARBA" id="ARBA00022833"/>
    </source>
</evidence>
<evidence type="ECO:0000256" key="5">
    <source>
        <dbReference type="ARBA" id="ARBA00022728"/>
    </source>
</evidence>
<evidence type="ECO:0000313" key="15">
    <source>
        <dbReference type="Proteomes" id="UP001305647"/>
    </source>
</evidence>
<dbReference type="Proteomes" id="UP001305647">
    <property type="component" value="Unassembled WGS sequence"/>
</dbReference>